<keyword evidence="3" id="KW-0313">Glucose metabolism</keyword>
<protein>
    <submittedName>
        <fullName evidence="9">Trehalose synthase</fullName>
        <ecNumber evidence="9">2.4.1.245</ecNumber>
    </submittedName>
</protein>
<evidence type="ECO:0000259" key="8">
    <source>
        <dbReference type="Pfam" id="PF21269"/>
    </source>
</evidence>
<dbReference type="GO" id="GO:0102986">
    <property type="term" value="F:trehalose synthase activity"/>
    <property type="evidence" value="ECO:0007669"/>
    <property type="project" value="UniProtKB-EC"/>
</dbReference>
<comment type="subunit">
    <text evidence="2">Homodimer.</text>
</comment>
<dbReference type="SUPFAM" id="SSF53756">
    <property type="entry name" value="UDP-Glycosyltransferase/glycogen phosphorylase"/>
    <property type="match status" value="1"/>
</dbReference>
<evidence type="ECO:0000256" key="4">
    <source>
        <dbReference type="ARBA" id="ARBA00022676"/>
    </source>
</evidence>
<evidence type="ECO:0000259" key="7">
    <source>
        <dbReference type="Pfam" id="PF00534"/>
    </source>
</evidence>
<gene>
    <name evidence="9" type="ORF">BDZ31_000666</name>
</gene>
<feature type="domain" description="Trehalose synthase N-terminal" evidence="8">
    <location>
        <begin position="41"/>
        <end position="183"/>
    </location>
</feature>
<keyword evidence="4 9" id="KW-0328">Glycosyltransferase</keyword>
<organism evidence="9 10">
    <name type="scientific">Conexibacter arvalis</name>
    <dbReference type="NCBI Taxonomy" id="912552"/>
    <lineage>
        <taxon>Bacteria</taxon>
        <taxon>Bacillati</taxon>
        <taxon>Actinomycetota</taxon>
        <taxon>Thermoleophilia</taxon>
        <taxon>Solirubrobacterales</taxon>
        <taxon>Conexibacteraceae</taxon>
        <taxon>Conexibacter</taxon>
    </lineage>
</organism>
<dbReference type="GO" id="GO:0006006">
    <property type="term" value="P:glucose metabolic process"/>
    <property type="evidence" value="ECO:0007669"/>
    <property type="project" value="UniProtKB-KW"/>
</dbReference>
<comment type="similarity">
    <text evidence="1">Belongs to the glycosyltransferase group 1 family. Glycosyltransferase 4 subfamily.</text>
</comment>
<keyword evidence="6" id="KW-0119">Carbohydrate metabolism</keyword>
<dbReference type="EC" id="2.4.1.245" evidence="9"/>
<name>A0A840IA27_9ACTN</name>
<evidence type="ECO:0000256" key="5">
    <source>
        <dbReference type="ARBA" id="ARBA00022679"/>
    </source>
</evidence>
<feature type="domain" description="Glycosyl transferase family 1" evidence="7">
    <location>
        <begin position="217"/>
        <end position="385"/>
    </location>
</feature>
<evidence type="ECO:0000313" key="9">
    <source>
        <dbReference type="EMBL" id="MBB4661093.1"/>
    </source>
</evidence>
<dbReference type="PANTHER" id="PTHR47779:SF1">
    <property type="entry name" value="SYNTHASE (CCG-9), PUTATIVE (AFU_ORTHOLOGUE AFUA_3G12100)-RELATED"/>
    <property type="match status" value="1"/>
</dbReference>
<dbReference type="Proteomes" id="UP000585272">
    <property type="component" value="Unassembled WGS sequence"/>
</dbReference>
<accession>A0A840IA27</accession>
<evidence type="ECO:0000256" key="1">
    <source>
        <dbReference type="ARBA" id="ARBA00009481"/>
    </source>
</evidence>
<dbReference type="PANTHER" id="PTHR47779">
    <property type="entry name" value="SYNTHASE (CCG-9), PUTATIVE (AFU_ORTHOLOGUE AFUA_3G12100)-RELATED"/>
    <property type="match status" value="1"/>
</dbReference>
<evidence type="ECO:0000256" key="2">
    <source>
        <dbReference type="ARBA" id="ARBA00011738"/>
    </source>
</evidence>
<dbReference type="Pfam" id="PF21269">
    <property type="entry name" value="TreT_GT1"/>
    <property type="match status" value="1"/>
</dbReference>
<dbReference type="EMBL" id="JACHNU010000001">
    <property type="protein sequence ID" value="MBB4661093.1"/>
    <property type="molecule type" value="Genomic_DNA"/>
</dbReference>
<proteinExistence type="inferred from homology"/>
<dbReference type="AlphaFoldDB" id="A0A840IA27"/>
<dbReference type="Pfam" id="PF00534">
    <property type="entry name" value="Glycos_transf_1"/>
    <property type="match status" value="1"/>
</dbReference>
<evidence type="ECO:0000256" key="6">
    <source>
        <dbReference type="ARBA" id="ARBA00023277"/>
    </source>
</evidence>
<reference evidence="9 10" key="1">
    <citation type="submission" date="2020-08" db="EMBL/GenBank/DDBJ databases">
        <title>Genomic Encyclopedia of Archaeal and Bacterial Type Strains, Phase II (KMG-II): from individual species to whole genera.</title>
        <authorList>
            <person name="Goeker M."/>
        </authorList>
    </citation>
    <scope>NUCLEOTIDE SEQUENCE [LARGE SCALE GENOMIC DNA]</scope>
    <source>
        <strain evidence="9 10">DSM 23288</strain>
    </source>
</reference>
<keyword evidence="10" id="KW-1185">Reference proteome</keyword>
<dbReference type="InterPro" id="IPR001296">
    <property type="entry name" value="Glyco_trans_1"/>
</dbReference>
<sequence length="415" mass="46515">MLQPVAVGHKTLADYASIVGRTLVEEIRELADPLRGTRVLHLSATAFGGGVSEILYTMVPLMKDVGLDVEWQVIYGREEFFNATKVMHNALQGNPQDLTEDQWESWRRYNEMNARELSRGWDVAIVHDPQPAAMHTLVPEKARHWIWRCHIDLSTPNAATMERLLPYIQTYPASVFHMEQYVPAGMEGQIHIVPPAIDPLAPKNMAFSPEDATYICQQFGIDVDRPLLCQVSRFDPWKDPLGVIDAYRIVKEEVPDVQLALVGSMATDDPEGWDFFNATVAHADGDPDIHILNNFNNVGAIEVNAFQSHADVLIQKSTREGFGLTVSEAIWKARPFIGGRVGGIPLQVEDGVTGYLVESVEECAARATAILQDPGLGRRLGLSGKEHIRKHFLMPRLLRDWLKMINELEDQSPVR</sequence>
<dbReference type="InterPro" id="IPR049438">
    <property type="entry name" value="TreT_GT1"/>
</dbReference>
<dbReference type="RefSeq" id="WP_183338960.1">
    <property type="nucleotide sequence ID" value="NZ_JACHNU010000001.1"/>
</dbReference>
<evidence type="ECO:0000313" key="10">
    <source>
        <dbReference type="Proteomes" id="UP000585272"/>
    </source>
</evidence>
<comment type="caution">
    <text evidence="9">The sequence shown here is derived from an EMBL/GenBank/DDBJ whole genome shotgun (WGS) entry which is preliminary data.</text>
</comment>
<keyword evidence="5 9" id="KW-0808">Transferase</keyword>
<dbReference type="Gene3D" id="3.40.50.2000">
    <property type="entry name" value="Glycogen Phosphorylase B"/>
    <property type="match status" value="2"/>
</dbReference>
<evidence type="ECO:0000256" key="3">
    <source>
        <dbReference type="ARBA" id="ARBA00022526"/>
    </source>
</evidence>
<dbReference type="InterPro" id="IPR052078">
    <property type="entry name" value="Trehalose_Metab_GTase"/>
</dbReference>